<evidence type="ECO:0000256" key="1">
    <source>
        <dbReference type="ARBA" id="ARBA00004571"/>
    </source>
</evidence>
<keyword evidence="3" id="KW-0410">Iron transport</keyword>
<name>A0A2A2JX34_9BILA</name>
<evidence type="ECO:0000256" key="4">
    <source>
        <dbReference type="ARBA" id="ARBA00022692"/>
    </source>
</evidence>
<dbReference type="Proteomes" id="UP000218231">
    <property type="component" value="Unassembled WGS sequence"/>
</dbReference>
<evidence type="ECO:0000313" key="14">
    <source>
        <dbReference type="Proteomes" id="UP000218231"/>
    </source>
</evidence>
<dbReference type="EMBL" id="LIAE01010139">
    <property type="protein sequence ID" value="PAV66234.1"/>
    <property type="molecule type" value="Genomic_DNA"/>
</dbReference>
<gene>
    <name evidence="13" type="ORF">WR25_23719</name>
</gene>
<keyword evidence="6" id="KW-0408">Iron</keyword>
<dbReference type="PANTHER" id="PTHR32552:SF89">
    <property type="entry name" value="CATECHOLATE SIDEROPHORE RECEPTOR FIU"/>
    <property type="match status" value="1"/>
</dbReference>
<evidence type="ECO:0000256" key="3">
    <source>
        <dbReference type="ARBA" id="ARBA00022496"/>
    </source>
</evidence>
<dbReference type="Gene3D" id="2.170.130.10">
    <property type="entry name" value="TonB-dependent receptor, plug domain"/>
    <property type="match status" value="1"/>
</dbReference>
<evidence type="ECO:0000256" key="7">
    <source>
        <dbReference type="ARBA" id="ARBA00023065"/>
    </source>
</evidence>
<dbReference type="Gene3D" id="2.40.170.20">
    <property type="entry name" value="TonB-dependent receptor, beta-barrel domain"/>
    <property type="match status" value="1"/>
</dbReference>
<dbReference type="InterPro" id="IPR012910">
    <property type="entry name" value="Plug_dom"/>
</dbReference>
<evidence type="ECO:0000256" key="5">
    <source>
        <dbReference type="ARBA" id="ARBA00022729"/>
    </source>
</evidence>
<sequence length="834" mass="89084">MTGMPNCSTAVTIAAQCRPDRPNGPKGTYIMIACKWLLCAAPMALVAGNAAAQTVSADAAATAQVETPAATDATDAPSGDIVVLGFGRTRQVQTVSAIEMERLTPGTSPLKAIAKLPGVNFQSADAFGAYEWSTRISLRGFNQNQLGFTLDGVPLGDMSYGNVNGLHISRAVISENLASTTVAQGAGALGTASTSNLGGTIEFVSRKPSDTFDLVGSGTYGSNNTWRGFARLDTGDLGGGLKGYISYGYLTTDKWKGFGSQRQHQVNAKLMKDLGSRGSITAFVDYSDRRENDYQDLSLDIIRRRGLNNDNISDNYPLALQIARVYQNQATLAAYQAANNGSSVGYVAPWTGAGFTLPSGFGTADDAYYDAAGLRRDWLAGVTFDGKLTDALSIVSTTYYHHNKGQGSWITPYSPTPAGALGGNGQPLPLASTAAYNLASPLGFRTTEYGIDRGGNITRLTLETGANRLEFGGWYESNSFTQARRFYGMSNTTPDRNARDFQSNAYRTQWNGKYDTETLQYFVADTLTLGDLTLNGGWKGMRVKNQANLLVGTLVNGKIKAEDWFLPQVGAVYRLGGGAELFASYTENMRAFVSSATTGPFATTQDGFNGIRNTLKPETSKTVEGGARVRSGGLQLSAAGYFIDFSNRLLTFSNGAGIIGNPPTLNNAGSVHSYGAEVSAYYRVVQPLSLFASYSYNHATYQNDVRNAAGTVLTATAGKTVVDTPEHMVKGEIVYDDGSVFARAGADYMSKRYFTYLNDQSVPGRVLVDASIGYRFGEGTGMFHGFAIEGSVTNLTDKKHISTIGSNGFIASGDNQTLLAGAPRQFFVTLRRGF</sequence>
<dbReference type="Pfam" id="PF00593">
    <property type="entry name" value="TonB_dep_Rec_b-barrel"/>
    <property type="match status" value="1"/>
</dbReference>
<evidence type="ECO:0000259" key="12">
    <source>
        <dbReference type="Pfam" id="PF07715"/>
    </source>
</evidence>
<evidence type="ECO:0000256" key="2">
    <source>
        <dbReference type="ARBA" id="ARBA00022448"/>
    </source>
</evidence>
<keyword evidence="8" id="KW-0798">TonB box</keyword>
<evidence type="ECO:0000256" key="8">
    <source>
        <dbReference type="ARBA" id="ARBA00023077"/>
    </source>
</evidence>
<protein>
    <recommendedName>
        <fullName evidence="15">TonB-dependent receptor</fullName>
    </recommendedName>
</protein>
<accession>A0A2A2JX34</accession>
<keyword evidence="10" id="KW-0998">Cell outer membrane</keyword>
<dbReference type="InterPro" id="IPR036942">
    <property type="entry name" value="Beta-barrel_TonB_sf"/>
</dbReference>
<dbReference type="GO" id="GO:0015344">
    <property type="term" value="F:siderophore uptake transmembrane transporter activity"/>
    <property type="evidence" value="ECO:0007669"/>
    <property type="project" value="TreeGrafter"/>
</dbReference>
<evidence type="ECO:0008006" key="15">
    <source>
        <dbReference type="Google" id="ProtNLM"/>
    </source>
</evidence>
<proteinExistence type="predicted"/>
<keyword evidence="7" id="KW-0406">Ion transport</keyword>
<evidence type="ECO:0000256" key="10">
    <source>
        <dbReference type="ARBA" id="ARBA00023237"/>
    </source>
</evidence>
<dbReference type="InterPro" id="IPR000531">
    <property type="entry name" value="Beta-barrel_TonB"/>
</dbReference>
<dbReference type="OrthoDB" id="10244740at2759"/>
<comment type="caution">
    <text evidence="13">The sequence shown here is derived from an EMBL/GenBank/DDBJ whole genome shotgun (WGS) entry which is preliminary data.</text>
</comment>
<dbReference type="PROSITE" id="PS52016">
    <property type="entry name" value="TONB_DEPENDENT_REC_3"/>
    <property type="match status" value="1"/>
</dbReference>
<dbReference type="Pfam" id="PF07715">
    <property type="entry name" value="Plug"/>
    <property type="match status" value="1"/>
</dbReference>
<feature type="domain" description="TonB-dependent receptor-like beta-barrel" evidence="11">
    <location>
        <begin position="328"/>
        <end position="795"/>
    </location>
</feature>
<evidence type="ECO:0000256" key="6">
    <source>
        <dbReference type="ARBA" id="ARBA00023004"/>
    </source>
</evidence>
<keyword evidence="4" id="KW-0812">Transmembrane</keyword>
<evidence type="ECO:0000313" key="13">
    <source>
        <dbReference type="EMBL" id="PAV66234.1"/>
    </source>
</evidence>
<keyword evidence="5" id="KW-0732">Signal</keyword>
<reference evidence="13 14" key="1">
    <citation type="journal article" date="2017" name="Curr. Biol.">
        <title>Genome architecture and evolution of a unichromosomal asexual nematode.</title>
        <authorList>
            <person name="Fradin H."/>
            <person name="Zegar C."/>
            <person name="Gutwein M."/>
            <person name="Lucas J."/>
            <person name="Kovtun M."/>
            <person name="Corcoran D."/>
            <person name="Baugh L.R."/>
            <person name="Kiontke K."/>
            <person name="Gunsalus K."/>
            <person name="Fitch D.H."/>
            <person name="Piano F."/>
        </authorList>
    </citation>
    <scope>NUCLEOTIDE SEQUENCE [LARGE SCALE GENOMIC DNA]</scope>
    <source>
        <strain evidence="13">PF1309</strain>
    </source>
</reference>
<keyword evidence="9" id="KW-0472">Membrane</keyword>
<dbReference type="SUPFAM" id="SSF56935">
    <property type="entry name" value="Porins"/>
    <property type="match status" value="1"/>
</dbReference>
<dbReference type="AlphaFoldDB" id="A0A2A2JX34"/>
<keyword evidence="14" id="KW-1185">Reference proteome</keyword>
<dbReference type="InterPro" id="IPR039426">
    <property type="entry name" value="TonB-dep_rcpt-like"/>
</dbReference>
<dbReference type="InterPro" id="IPR037066">
    <property type="entry name" value="Plug_dom_sf"/>
</dbReference>
<feature type="domain" description="TonB-dependent receptor plug" evidence="12">
    <location>
        <begin position="90"/>
        <end position="199"/>
    </location>
</feature>
<comment type="subcellular location">
    <subcellularLocation>
        <location evidence="1">Cell outer membrane</location>
        <topology evidence="1">Multi-pass membrane protein</topology>
    </subcellularLocation>
</comment>
<dbReference type="PANTHER" id="PTHR32552">
    <property type="entry name" value="FERRICHROME IRON RECEPTOR-RELATED"/>
    <property type="match status" value="1"/>
</dbReference>
<keyword evidence="2" id="KW-0813">Transport</keyword>
<evidence type="ECO:0000256" key="9">
    <source>
        <dbReference type="ARBA" id="ARBA00023136"/>
    </source>
</evidence>
<organism evidence="13 14">
    <name type="scientific">Diploscapter pachys</name>
    <dbReference type="NCBI Taxonomy" id="2018661"/>
    <lineage>
        <taxon>Eukaryota</taxon>
        <taxon>Metazoa</taxon>
        <taxon>Ecdysozoa</taxon>
        <taxon>Nematoda</taxon>
        <taxon>Chromadorea</taxon>
        <taxon>Rhabditida</taxon>
        <taxon>Rhabditina</taxon>
        <taxon>Rhabditomorpha</taxon>
        <taxon>Rhabditoidea</taxon>
        <taxon>Rhabditidae</taxon>
        <taxon>Diploscapter</taxon>
    </lineage>
</organism>
<evidence type="ECO:0000259" key="11">
    <source>
        <dbReference type="Pfam" id="PF00593"/>
    </source>
</evidence>